<dbReference type="Pfam" id="PF09826">
    <property type="entry name" value="Beta_propel"/>
    <property type="match status" value="1"/>
</dbReference>
<proteinExistence type="predicted"/>
<keyword evidence="1" id="KW-1133">Transmembrane helix</keyword>
<dbReference type="Proteomes" id="UP000233517">
    <property type="component" value="Unassembled WGS sequence"/>
</dbReference>
<protein>
    <recommendedName>
        <fullName evidence="4">Copper amine oxidase-like N-terminal domain-containing protein</fullName>
    </recommendedName>
</protein>
<evidence type="ECO:0000256" key="1">
    <source>
        <dbReference type="SAM" id="Phobius"/>
    </source>
</evidence>
<sequence length="726" mass="82909">MFKMPNFKLKPFIIIFFIVVIAVSFLFLKIQQKYQARNFVDSNPSGDNSPEVASLSPKYSSKIKKFADVADFSSFIEKNQVNFENNYLKRSDMAMDIAFASTESLDSSLANNEMVGGTDFSLTNVQVQGVDEADIVKTDGSYIYYVSEKTLYIVEAYPVENNKILSKLEFDSYLSDIYIKGDSLVVFGNEGFNYGMPKDRLAMSIGIMPPMSNSVFLQVFNISDKTNPIKEKDLKMDGSYFDSRLIGDYLYFLVNNYNYYGQGLPRVSYQDKELNFNCQDGLKCAPSNIYYFDNYYDNFNLTSVTSLNITDFNKEPESNFYLLPAGQNLYVSQNNIYITYTKYLNEYEVETDALLEIIYPRLSENDRKIVDEINSASENILTLSEKRSKVRRILDLYINFLSLAEREALQKDLDNKIMEKYPNILEELEKTVIHKLAVFEGAVEPIFMGEVSGSVLNQFSMDEFDGFFRMATTKNRSWSRFASLETDSYNNVYVLDSNLELTGEIKGLAEGERIYSVRFMGDKAYVVTFKQVDPLFSVDLRDPYNPKVLGELKIPGFSNYLHPYDNNTLIGFGKETQEESDGRVITGGLKLSLFDVSSDEPKELDSYVIGDLGSDSIALYDHRAFLFSKDKNLLAVPVVLRESAGDNSWGDISFNGLLVFNIIDNKFVLKGQIDHLLSEGTNEAYNYEDSVKRGLYIKEYFYSLSDNFIKINEIKDLKEALSIKLK</sequence>
<evidence type="ECO:0000313" key="2">
    <source>
        <dbReference type="EMBL" id="PKM91708.1"/>
    </source>
</evidence>
<evidence type="ECO:0008006" key="4">
    <source>
        <dbReference type="Google" id="ProtNLM"/>
    </source>
</evidence>
<dbReference type="AlphaFoldDB" id="A0A2N2EAI9"/>
<feature type="transmembrane region" description="Helical" evidence="1">
    <location>
        <begin position="12"/>
        <end position="30"/>
    </location>
</feature>
<dbReference type="EMBL" id="PHAI01000001">
    <property type="protein sequence ID" value="PKM91708.1"/>
    <property type="molecule type" value="Genomic_DNA"/>
</dbReference>
<keyword evidence="1" id="KW-0472">Membrane</keyword>
<keyword evidence="1" id="KW-0812">Transmembrane</keyword>
<reference evidence="2 3" key="1">
    <citation type="journal article" date="2017" name="ISME J.">
        <title>Potential for microbial H2 and metal transformations associated with novel bacteria and archaea in deep terrestrial subsurface sediments.</title>
        <authorList>
            <person name="Hernsdorf A.W."/>
            <person name="Amano Y."/>
            <person name="Miyakawa K."/>
            <person name="Ise K."/>
            <person name="Suzuki Y."/>
            <person name="Anantharaman K."/>
            <person name="Probst A."/>
            <person name="Burstein D."/>
            <person name="Thomas B.C."/>
            <person name="Banfield J.F."/>
        </authorList>
    </citation>
    <scope>NUCLEOTIDE SEQUENCE [LARGE SCALE GENOMIC DNA]</scope>
    <source>
        <strain evidence="2">HGW-Falkowbacteria-1</strain>
    </source>
</reference>
<organism evidence="2 3">
    <name type="scientific">Candidatus Falkowbacteria bacterium HGW-Falkowbacteria-1</name>
    <dbReference type="NCBI Taxonomy" id="2013768"/>
    <lineage>
        <taxon>Bacteria</taxon>
        <taxon>Candidatus Falkowiibacteriota</taxon>
    </lineage>
</organism>
<comment type="caution">
    <text evidence="2">The sequence shown here is derived from an EMBL/GenBank/DDBJ whole genome shotgun (WGS) entry which is preliminary data.</text>
</comment>
<gene>
    <name evidence="2" type="ORF">CVU82_00680</name>
</gene>
<evidence type="ECO:0000313" key="3">
    <source>
        <dbReference type="Proteomes" id="UP000233517"/>
    </source>
</evidence>
<dbReference type="InterPro" id="IPR019198">
    <property type="entry name" value="Beta_propeller_containing"/>
</dbReference>
<name>A0A2N2EAI9_9BACT</name>
<accession>A0A2N2EAI9</accession>